<feature type="non-terminal residue" evidence="6">
    <location>
        <position position="527"/>
    </location>
</feature>
<keyword evidence="7" id="KW-1185">Reference proteome</keyword>
<gene>
    <name evidence="6" type="ORF">LSINAPIS_LOCUS9267</name>
</gene>
<name>A0A5E4QKG7_9NEOP</name>
<dbReference type="PANTHER" id="PTHR22847">
    <property type="entry name" value="WD40 REPEAT PROTEIN"/>
    <property type="match status" value="1"/>
</dbReference>
<dbReference type="AlphaFoldDB" id="A0A5E4QKG7"/>
<dbReference type="PROSITE" id="PS00678">
    <property type="entry name" value="WD_REPEATS_1"/>
    <property type="match status" value="1"/>
</dbReference>
<dbReference type="Pfam" id="PF00400">
    <property type="entry name" value="WD40"/>
    <property type="match status" value="4"/>
</dbReference>
<dbReference type="EMBL" id="FZQP02003390">
    <property type="protein sequence ID" value="VVC98132.1"/>
    <property type="molecule type" value="Genomic_DNA"/>
</dbReference>
<feature type="region of interest" description="Disordered" evidence="5">
    <location>
        <begin position="1"/>
        <end position="26"/>
    </location>
</feature>
<evidence type="ECO:0000256" key="3">
    <source>
        <dbReference type="PROSITE-ProRule" id="PRU00221"/>
    </source>
</evidence>
<protein>
    <submittedName>
        <fullName evidence="6">Uncharacterized protein</fullName>
    </submittedName>
</protein>
<evidence type="ECO:0000256" key="4">
    <source>
        <dbReference type="SAM" id="Coils"/>
    </source>
</evidence>
<evidence type="ECO:0000313" key="7">
    <source>
        <dbReference type="Proteomes" id="UP000324832"/>
    </source>
</evidence>
<feature type="repeat" description="WD" evidence="3">
    <location>
        <begin position="428"/>
        <end position="458"/>
    </location>
</feature>
<dbReference type="InterPro" id="IPR001680">
    <property type="entry name" value="WD40_rpt"/>
</dbReference>
<dbReference type="Gene3D" id="2.130.10.10">
    <property type="entry name" value="YVTN repeat-like/Quinoprotein amine dehydrogenase"/>
    <property type="match status" value="2"/>
</dbReference>
<dbReference type="InterPro" id="IPR015943">
    <property type="entry name" value="WD40/YVTN_repeat-like_dom_sf"/>
</dbReference>
<feature type="compositionally biased region" description="Polar residues" evidence="5">
    <location>
        <begin position="16"/>
        <end position="26"/>
    </location>
</feature>
<keyword evidence="2" id="KW-0677">Repeat</keyword>
<keyword evidence="1 3" id="KW-0853">WD repeat</keyword>
<dbReference type="PRINTS" id="PR00320">
    <property type="entry name" value="GPROTEINBRPT"/>
</dbReference>
<dbReference type="PANTHER" id="PTHR22847:SF637">
    <property type="entry name" value="WD REPEAT DOMAIN 5B"/>
    <property type="match status" value="1"/>
</dbReference>
<feature type="repeat" description="WD" evidence="3">
    <location>
        <begin position="236"/>
        <end position="277"/>
    </location>
</feature>
<dbReference type="SMART" id="SM00320">
    <property type="entry name" value="WD40"/>
    <property type="match status" value="6"/>
</dbReference>
<organism evidence="6 7">
    <name type="scientific">Leptidea sinapis</name>
    <dbReference type="NCBI Taxonomy" id="189913"/>
    <lineage>
        <taxon>Eukaryota</taxon>
        <taxon>Metazoa</taxon>
        <taxon>Ecdysozoa</taxon>
        <taxon>Arthropoda</taxon>
        <taxon>Hexapoda</taxon>
        <taxon>Insecta</taxon>
        <taxon>Pterygota</taxon>
        <taxon>Neoptera</taxon>
        <taxon>Endopterygota</taxon>
        <taxon>Lepidoptera</taxon>
        <taxon>Glossata</taxon>
        <taxon>Ditrysia</taxon>
        <taxon>Papilionoidea</taxon>
        <taxon>Pieridae</taxon>
        <taxon>Dismorphiinae</taxon>
        <taxon>Leptidea</taxon>
    </lineage>
</organism>
<keyword evidence="4" id="KW-0175">Coiled coil</keyword>
<sequence>MELSAIPTVSRGHAVQPSTSTSTAYPQCTSSMKQEHVLQDIQNIQPSVSSVVSIYDEVNRKKDEEIRKIKHKAFLKNKRIKALKQQNARLKKKVSKCSEIISSLKEKLNLDEFYIVSGMNLKNKDFFIRYMKKATKSSTLMDGRRSGVSDSYYTARCPRRLRGIDRLVSDPRRSRADRRAGVAMEVSLVSTMGERGREATCAALHGGLLVLGFSGGGVGVWRWRGGRGWSPAGEARRAHRYGTTAVSLAPAGALLASAGVDGVARVWDARAGRPLGPRAALAAPQPAAARVVRWAAAGERLAVGYDDGALRVWLTRSATVAALLLAHEDAVRAICLLADEALLLTACAGGVLKVFDFLDVCDAAAEGGGGPRPLFWEDGVHELGVVCAADDGGGVAATGGGVAATGGHDGRLRLWSVTERRVLPGRALCGHSGAVTDLQFSAELLASASMDRTARIWSPARAACLKVLHGHTGYLTCLAISSQEPFFLVTGSNDNTVRTWSSGGVSVPDEMDAACPVLSHFALGDLE</sequence>
<dbReference type="SUPFAM" id="SSF50978">
    <property type="entry name" value="WD40 repeat-like"/>
    <property type="match status" value="1"/>
</dbReference>
<proteinExistence type="predicted"/>
<evidence type="ECO:0000313" key="6">
    <source>
        <dbReference type="EMBL" id="VVC98132.1"/>
    </source>
</evidence>
<dbReference type="GO" id="GO:1990234">
    <property type="term" value="C:transferase complex"/>
    <property type="evidence" value="ECO:0007669"/>
    <property type="project" value="UniProtKB-ARBA"/>
</dbReference>
<evidence type="ECO:0000256" key="1">
    <source>
        <dbReference type="ARBA" id="ARBA00022574"/>
    </source>
</evidence>
<dbReference type="InterPro" id="IPR020472">
    <property type="entry name" value="WD40_PAC1"/>
</dbReference>
<accession>A0A5E4QKG7</accession>
<dbReference type="InterPro" id="IPR036322">
    <property type="entry name" value="WD40_repeat_dom_sf"/>
</dbReference>
<feature type="repeat" description="WD" evidence="3">
    <location>
        <begin position="468"/>
        <end position="501"/>
    </location>
</feature>
<dbReference type="PROSITE" id="PS50082">
    <property type="entry name" value="WD_REPEATS_2"/>
    <property type="match status" value="3"/>
</dbReference>
<feature type="coiled-coil region" evidence="4">
    <location>
        <begin position="80"/>
        <end position="107"/>
    </location>
</feature>
<dbReference type="Proteomes" id="UP000324832">
    <property type="component" value="Unassembled WGS sequence"/>
</dbReference>
<reference evidence="6 7" key="1">
    <citation type="submission" date="2017-07" db="EMBL/GenBank/DDBJ databases">
        <authorList>
            <person name="Talla V."/>
            <person name="Backstrom N."/>
        </authorList>
    </citation>
    <scope>NUCLEOTIDE SEQUENCE [LARGE SCALE GENOMIC DNA]</scope>
</reference>
<evidence type="ECO:0000256" key="2">
    <source>
        <dbReference type="ARBA" id="ARBA00022737"/>
    </source>
</evidence>
<dbReference type="PROSITE" id="PS50294">
    <property type="entry name" value="WD_REPEATS_REGION"/>
    <property type="match status" value="3"/>
</dbReference>
<dbReference type="InterPro" id="IPR019775">
    <property type="entry name" value="WD40_repeat_CS"/>
</dbReference>
<evidence type="ECO:0000256" key="5">
    <source>
        <dbReference type="SAM" id="MobiDB-lite"/>
    </source>
</evidence>